<protein>
    <recommendedName>
        <fullName evidence="1">Acyclic terpene utilisation N-terminal domain-containing protein</fullName>
    </recommendedName>
</protein>
<keyword evidence="3" id="KW-1185">Reference proteome</keyword>
<feature type="domain" description="Acyclic terpene utilisation N-terminal" evidence="1">
    <location>
        <begin position="6"/>
        <end position="453"/>
    </location>
</feature>
<dbReference type="EMBL" id="FNBZ01000004">
    <property type="protein sequence ID" value="SDG59831.1"/>
    <property type="molecule type" value="Genomic_DNA"/>
</dbReference>
<dbReference type="PANTHER" id="PTHR47708">
    <property type="match status" value="1"/>
</dbReference>
<organism evidence="2 3">
    <name type="scientific">Bosea robiniae</name>
    <dbReference type="NCBI Taxonomy" id="1036780"/>
    <lineage>
        <taxon>Bacteria</taxon>
        <taxon>Pseudomonadati</taxon>
        <taxon>Pseudomonadota</taxon>
        <taxon>Alphaproteobacteria</taxon>
        <taxon>Hyphomicrobiales</taxon>
        <taxon>Boseaceae</taxon>
        <taxon>Bosea</taxon>
    </lineage>
</organism>
<evidence type="ECO:0000313" key="3">
    <source>
        <dbReference type="Proteomes" id="UP000199468"/>
    </source>
</evidence>
<comment type="caution">
    <text evidence="2">The sequence shown here is derived from an EMBL/GenBank/DDBJ whole genome shotgun (WGS) entry which is preliminary data.</text>
</comment>
<dbReference type="InterPro" id="IPR010839">
    <property type="entry name" value="AtuA_N"/>
</dbReference>
<gene>
    <name evidence="2" type="ORF">SAMN05421844_104450</name>
</gene>
<evidence type="ECO:0000313" key="2">
    <source>
        <dbReference type="EMBL" id="SDG59831.1"/>
    </source>
</evidence>
<dbReference type="Pfam" id="PF07287">
    <property type="entry name" value="AtuA"/>
    <property type="match status" value="1"/>
</dbReference>
<evidence type="ECO:0000259" key="1">
    <source>
        <dbReference type="Pfam" id="PF07287"/>
    </source>
</evidence>
<accession>A0ABY0P4N9</accession>
<dbReference type="PANTHER" id="PTHR47708:SF2">
    <property type="entry name" value="SI:CH73-132F6.5"/>
    <property type="match status" value="1"/>
</dbReference>
<reference evidence="2 3" key="1">
    <citation type="submission" date="2016-10" db="EMBL/GenBank/DDBJ databases">
        <authorList>
            <person name="Varghese N."/>
            <person name="Submissions S."/>
        </authorList>
    </citation>
    <scope>NUCLEOTIDE SEQUENCE [LARGE SCALE GENOMIC DNA]</scope>
    <source>
        <strain evidence="2 3">DSM 26672</strain>
    </source>
</reference>
<proteinExistence type="predicted"/>
<sequence length="458" mass="47801">MVAQQVWIGAAAGFAGDRPDSSGPLIEALARHDGPRFLIFETLAERTLALAQLDRLADPARGEVPALKRLLWPALAPCAAAGIKIIGNFGGANPFGAAAKIQAWATELGCADLKIAIVSGDDMRDTFAPADFARMEIDGALLSSEPAIISANAYLGADAIAEALDRGADVVVTGRVADPALVLGPLKYSFGWADDDWDRLAAGILAGHLLECGSQVTGGYFADPGVKDVPGMDVLGYPIAEVDPDGVFTITKPAGTGGLVDRRTVTEQILYEIHDPAAYLTPDAILDLTQVELTEVGSDRIRVTGASGRARPETLKATVCFDGGLLAEAEISYAGPNAKSRAALAIETVTKRLAFLHPSLHVRADVIGIVSVFGDTSGSLLSAGIPGVRDGDLRVRFAAETADRAAAECLLDEVEALYCAGPAGGGGVRKRLTPRLRSASCLVDRKRVTPQISLLETA</sequence>
<name>A0ABY0P4N9_9HYPH</name>
<dbReference type="Proteomes" id="UP000199468">
    <property type="component" value="Unassembled WGS sequence"/>
</dbReference>